<protein>
    <recommendedName>
        <fullName evidence="4">DNA helicase</fullName>
        <ecNumber evidence="4">3.6.4.12</ecNumber>
    </recommendedName>
</protein>
<feature type="domain" description="DNA2/NAM7 helicase helicase" evidence="23">
    <location>
        <begin position="1089"/>
        <end position="1158"/>
    </location>
</feature>
<dbReference type="GO" id="GO:0005524">
    <property type="term" value="F:ATP binding"/>
    <property type="evidence" value="ECO:0007669"/>
    <property type="project" value="UniProtKB-KW"/>
</dbReference>
<dbReference type="KEGG" id="ota:OT_ostta10g00340"/>
<dbReference type="GO" id="GO:0003677">
    <property type="term" value="F:DNA binding"/>
    <property type="evidence" value="ECO:0007669"/>
    <property type="project" value="UniProtKB-KW"/>
</dbReference>
<dbReference type="EC" id="3.6.4.12" evidence="4"/>
<evidence type="ECO:0000256" key="10">
    <source>
        <dbReference type="ARBA" id="ARBA00022763"/>
    </source>
</evidence>
<dbReference type="Gene3D" id="3.40.50.300">
    <property type="entry name" value="P-loop containing nucleotide triphosphate hydrolases"/>
    <property type="match status" value="2"/>
</dbReference>
<keyword evidence="6" id="KW-0235">DNA replication</keyword>
<feature type="compositionally biased region" description="Basic and acidic residues" evidence="21">
    <location>
        <begin position="95"/>
        <end position="112"/>
    </location>
</feature>
<dbReference type="GO" id="GO:0043139">
    <property type="term" value="F:5'-3' DNA helicase activity"/>
    <property type="evidence" value="ECO:0007669"/>
    <property type="project" value="TreeGrafter"/>
</dbReference>
<evidence type="ECO:0000256" key="7">
    <source>
        <dbReference type="ARBA" id="ARBA00022722"/>
    </source>
</evidence>
<feature type="compositionally biased region" description="Basic and acidic residues" evidence="21">
    <location>
        <begin position="128"/>
        <end position="137"/>
    </location>
</feature>
<dbReference type="InterPro" id="IPR011604">
    <property type="entry name" value="PDDEXK-like_dom_sf"/>
</dbReference>
<dbReference type="GO" id="GO:0006281">
    <property type="term" value="P:DNA repair"/>
    <property type="evidence" value="ECO:0007669"/>
    <property type="project" value="UniProtKB-KW"/>
</dbReference>
<feature type="region of interest" description="Disordered" evidence="21">
    <location>
        <begin position="266"/>
        <end position="310"/>
    </location>
</feature>
<evidence type="ECO:0000256" key="15">
    <source>
        <dbReference type="ARBA" id="ARBA00023014"/>
    </source>
</evidence>
<dbReference type="FunCoup" id="A0A090M4W1">
    <property type="interactions" value="1184"/>
</dbReference>
<evidence type="ECO:0000256" key="8">
    <source>
        <dbReference type="ARBA" id="ARBA00022723"/>
    </source>
</evidence>
<evidence type="ECO:0000256" key="18">
    <source>
        <dbReference type="ARBA" id="ARBA00023242"/>
    </source>
</evidence>
<dbReference type="GO" id="GO:0016887">
    <property type="term" value="F:ATP hydrolysis activity"/>
    <property type="evidence" value="ECO:0007669"/>
    <property type="project" value="RHEA"/>
</dbReference>
<evidence type="ECO:0000256" key="4">
    <source>
        <dbReference type="ARBA" id="ARBA00012551"/>
    </source>
</evidence>
<keyword evidence="26" id="KW-1185">Reference proteome</keyword>
<name>A0A090M4W1_OSTTA</name>
<evidence type="ECO:0000256" key="6">
    <source>
        <dbReference type="ARBA" id="ARBA00022705"/>
    </source>
</evidence>
<evidence type="ECO:0000256" key="2">
    <source>
        <dbReference type="ARBA" id="ARBA00004123"/>
    </source>
</evidence>
<dbReference type="OrthoDB" id="306218at2759"/>
<keyword evidence="15" id="KW-0411">Iron-sulfur</keyword>
<keyword evidence="19" id="KW-0511">Multifunctional enzyme</keyword>
<feature type="domain" description="DNA2/NAM7 helicase helicase" evidence="23">
    <location>
        <begin position="987"/>
        <end position="1076"/>
    </location>
</feature>
<feature type="compositionally biased region" description="Low complexity" evidence="21">
    <location>
        <begin position="286"/>
        <end position="299"/>
    </location>
</feature>
<organism evidence="25 26">
    <name type="scientific">Ostreococcus tauri</name>
    <name type="common">Marine green alga</name>
    <dbReference type="NCBI Taxonomy" id="70448"/>
    <lineage>
        <taxon>Eukaryota</taxon>
        <taxon>Viridiplantae</taxon>
        <taxon>Chlorophyta</taxon>
        <taxon>Mamiellophyceae</taxon>
        <taxon>Mamiellales</taxon>
        <taxon>Bathycoccaceae</taxon>
        <taxon>Ostreococcus</taxon>
    </lineage>
</organism>
<evidence type="ECO:0000256" key="9">
    <source>
        <dbReference type="ARBA" id="ARBA00022741"/>
    </source>
</evidence>
<dbReference type="CDD" id="cd18041">
    <property type="entry name" value="DEXXQc_DNA2"/>
    <property type="match status" value="1"/>
</dbReference>
<dbReference type="InterPro" id="IPR027417">
    <property type="entry name" value="P-loop_NTPase"/>
</dbReference>
<dbReference type="Pfam" id="PF13086">
    <property type="entry name" value="AAA_11"/>
    <property type="match status" value="2"/>
</dbReference>
<dbReference type="GO" id="GO:0006260">
    <property type="term" value="P:DNA replication"/>
    <property type="evidence" value="ECO:0007669"/>
    <property type="project" value="UniProtKB-KW"/>
</dbReference>
<evidence type="ECO:0000259" key="22">
    <source>
        <dbReference type="Pfam" id="PF08696"/>
    </source>
</evidence>
<keyword evidence="5" id="KW-0004">4Fe-4S</keyword>
<dbReference type="InParanoid" id="A0A090M4W1"/>
<evidence type="ECO:0000259" key="23">
    <source>
        <dbReference type="Pfam" id="PF13086"/>
    </source>
</evidence>
<evidence type="ECO:0000256" key="11">
    <source>
        <dbReference type="ARBA" id="ARBA00022801"/>
    </source>
</evidence>
<dbReference type="STRING" id="70448.A0A090M4W1"/>
<dbReference type="InterPro" id="IPR014808">
    <property type="entry name" value="DNA_replication_fac_Dna2_N"/>
</dbReference>
<dbReference type="PANTHER" id="PTHR43788:SF8">
    <property type="entry name" value="DNA-BINDING PROTEIN SMUBP-2"/>
    <property type="match status" value="1"/>
</dbReference>
<comment type="similarity">
    <text evidence="3">Belongs to the DNA2/NAM7 helicase family.</text>
</comment>
<dbReference type="CDD" id="cd18808">
    <property type="entry name" value="SF1_C_Upf1"/>
    <property type="match status" value="1"/>
</dbReference>
<keyword evidence="14" id="KW-0408">Iron</keyword>
<evidence type="ECO:0000256" key="16">
    <source>
        <dbReference type="ARBA" id="ARBA00023125"/>
    </source>
</evidence>
<keyword evidence="12" id="KW-0347">Helicase</keyword>
<comment type="catalytic activity">
    <reaction evidence="20">
        <text>ATP + H2O = ADP + phosphate + H(+)</text>
        <dbReference type="Rhea" id="RHEA:13065"/>
        <dbReference type="ChEBI" id="CHEBI:15377"/>
        <dbReference type="ChEBI" id="CHEBI:15378"/>
        <dbReference type="ChEBI" id="CHEBI:30616"/>
        <dbReference type="ChEBI" id="CHEBI:43474"/>
        <dbReference type="ChEBI" id="CHEBI:456216"/>
        <dbReference type="EC" id="3.6.4.12"/>
    </reaction>
</comment>
<feature type="domain" description="DNA2/NAM7 helicase-like C-terminal" evidence="24">
    <location>
        <begin position="1165"/>
        <end position="1372"/>
    </location>
</feature>
<evidence type="ECO:0000256" key="3">
    <source>
        <dbReference type="ARBA" id="ARBA00007913"/>
    </source>
</evidence>
<evidence type="ECO:0000256" key="5">
    <source>
        <dbReference type="ARBA" id="ARBA00022485"/>
    </source>
</evidence>
<dbReference type="GO" id="GO:0017116">
    <property type="term" value="F:single-stranded DNA helicase activity"/>
    <property type="evidence" value="ECO:0007669"/>
    <property type="project" value="InterPro"/>
</dbReference>
<dbReference type="InterPro" id="IPR041677">
    <property type="entry name" value="DNA2/NAM7_AAA_11"/>
</dbReference>
<keyword evidence="10" id="KW-0227">DNA damage</keyword>
<accession>A0A090M4W1</accession>
<keyword evidence="17" id="KW-0234">DNA repair</keyword>
<dbReference type="InterPro" id="IPR026851">
    <property type="entry name" value="Dna2/JHS1_DEXXQ-box"/>
</dbReference>
<reference evidence="25 26" key="2">
    <citation type="journal article" date="2014" name="BMC Genomics">
        <title>An improved genome of the model marine alga Ostreococcus tauri unfolds by assessing Illumina de novo assemblies.</title>
        <authorList>
            <person name="Blanc-Mathieu R."/>
            <person name="Verhelst B."/>
            <person name="Derelle E."/>
            <person name="Rombauts S."/>
            <person name="Bouget F.Y."/>
            <person name="Carre I."/>
            <person name="Chateau A."/>
            <person name="Eyre-Walker A."/>
            <person name="Grimsley N."/>
            <person name="Moreau H."/>
            <person name="Piegu B."/>
            <person name="Rivals E."/>
            <person name="Schackwitz W."/>
            <person name="Van de Peer Y."/>
            <person name="Piganeau G."/>
        </authorList>
    </citation>
    <scope>NUCLEOTIDE SEQUENCE [LARGE SCALE GENOMIC DNA]</scope>
    <source>
        <strain evidence="26">OTTH 0595 / CCAP 157/2 / RCC745</strain>
    </source>
</reference>
<evidence type="ECO:0000259" key="24">
    <source>
        <dbReference type="Pfam" id="PF13087"/>
    </source>
</evidence>
<feature type="region of interest" description="Disordered" evidence="21">
    <location>
        <begin position="180"/>
        <end position="207"/>
    </location>
</feature>
<evidence type="ECO:0000256" key="13">
    <source>
        <dbReference type="ARBA" id="ARBA00022840"/>
    </source>
</evidence>
<evidence type="ECO:0000256" key="20">
    <source>
        <dbReference type="ARBA" id="ARBA00047995"/>
    </source>
</evidence>
<dbReference type="GO" id="GO:0005634">
    <property type="term" value="C:nucleus"/>
    <property type="evidence" value="ECO:0007669"/>
    <property type="project" value="UniProtKB-SubCell"/>
</dbReference>
<feature type="region of interest" description="Disordered" evidence="21">
    <location>
        <begin position="1"/>
        <end position="151"/>
    </location>
</feature>
<dbReference type="SUPFAM" id="SSF52540">
    <property type="entry name" value="P-loop containing nucleoside triphosphate hydrolases"/>
    <property type="match status" value="1"/>
</dbReference>
<keyword evidence="11" id="KW-0378">Hydrolase</keyword>
<keyword evidence="16" id="KW-0238">DNA-binding</keyword>
<evidence type="ECO:0000256" key="17">
    <source>
        <dbReference type="ARBA" id="ARBA00023204"/>
    </source>
</evidence>
<sequence>MADDDAPVSSQRERVTYAAASTGSTTARDAGARAVEAEDEAAMEARGRARDGWARNEALRRLFRAGDVGGGDGSAGGDGARGNESELATWLHGNDGGDGKRAKRRDSKDEPARPSLPIGSPEDWDGDGGAKSREGRRYSRRGATGRRSEDVLEELLMNLDKERARGHEEAAPSAIETAVARAAKHEETKTTSRENLAPDVAWGSDNEDDSQALLDAVTLVEKAKACSAQTTQASKEPAIASEGTLIDDDDDDEDLYAAVTEAERVIEQRNASVPTSPRRSPRQTTRHATATSEARARSTQQSPVEVKTEVKTESKTEVKVEHIDEVYDDGDIEFLRAIELELEVARRETEILGTWMIKHFESCRPGLVDSLDLHRPNGEAKKVLLKGAWRETPVSEGDSVSLYGLDETARELAGKDVVEITEGSPIMLILFPAYLISATTIGGSFTCLRQTVLQQQVQQTWGDASEAATVGTIMHELAEKAILSAAGRNPEPMEVTVERMIKSSTNAIFEIDYSEQKLKQRIDNTIPGVQRWAHKLAALSRVTKLPRATPDTNALVRMNRKAAIDKLRNKCTVGVEVPDKGTVQVDEVVDIEELIWAPKLGLKGILDGVASAVVRERNTDLPKPSVVPLELKTGKWRDCGHNAQVQLYNLMIGERYGTVSPFGVLHYTNSDHDPEGESKLVPLSAKDLGLLILQRNKLAVSLRPTPEAAVKRDVPIAPHGKARLGNGQLPEMTPQGWCERCFARDDCFTLHRALEGGNSGTSELGDLFETCTSHLNKKYDDTLRHWLHLIDLESSELLRKRATPWLPVELVNQRDGFAVSEISFVREVTDDLSKGDDLYYYMFRPSPNTPRSIVKRIAIRDRVVLSTNNGATTICRAQIQNVLAGPGEETHILMSTERPLRINNPNEKLEPLPGSCEPDALWRIDKDGASLTMAARSRGNLLALFYATERAQINRRRIIDLQRPVFSQLGEHKQTMEVALKDVKFPLNAEQVSAVEKIITAEDYSLVLGYPGAGKTATLVVAIKALRAQGKSILVTSHTHSAIDNILSRLPDVGITDFLRVGEEQKISPTVQPYMLGSERWSCTVSDDMRKISERAKIVGATCYAMGHAFFQRKMYDVVLIDESGQITLPNILPPLFMAKSFVLVGDHHQLPPLVVSKKAAERGLNKSLFAQLCEAHPDIVTHLSLQYRMAEPLTRLPNLLTYDGKLRSGTEVVARQMLALEAPRGMYASAPQWLLHAMDPMNHFVFLDTSALGAAAHETPPPTINEAELSLVLTVVGAFVTHGVDAENICTLSPFNAQVDAMQASLSGYPALRGVEALTIDRAQGRDMDAICISFVRSNEEALAGELLNDERRLNVAITRAKKKLVIVGCAKTLRSSPVLGRAIDFLIREGWVIPLAHDALDFANRALSDSAPIVL</sequence>
<keyword evidence="8" id="KW-0479">Metal-binding</keyword>
<evidence type="ECO:0000256" key="1">
    <source>
        <dbReference type="ARBA" id="ARBA00001966"/>
    </source>
</evidence>
<comment type="subcellular location">
    <subcellularLocation>
        <location evidence="2">Nucleus</location>
    </subcellularLocation>
</comment>
<reference evidence="26" key="1">
    <citation type="journal article" date="2006" name="Proc. Natl. Acad. Sci. U.S.A.">
        <title>Genome analysis of the smallest free-living eukaryote Ostreococcus tauri unveils many unique features.</title>
        <authorList>
            <person name="Derelle E."/>
            <person name="Ferraz C."/>
            <person name="Rombauts S."/>
            <person name="Rouze P."/>
            <person name="Worden A.Z."/>
            <person name="Robbens S."/>
            <person name="Partensky F."/>
            <person name="Degroeve S."/>
            <person name="Echeynie S."/>
            <person name="Cooke R."/>
            <person name="Saeys Y."/>
            <person name="Wuyts J."/>
            <person name="Jabbari K."/>
            <person name="Bowler C."/>
            <person name="Panaud O."/>
            <person name="Piegu B."/>
            <person name="Ball S.G."/>
            <person name="Ral J.-P."/>
            <person name="Bouget F.-Y."/>
            <person name="Piganeau G."/>
            <person name="De Baets B."/>
            <person name="Picard A."/>
            <person name="Delseny M."/>
            <person name="Demaille J."/>
            <person name="Van de Peer Y."/>
            <person name="Moreau H."/>
        </authorList>
    </citation>
    <scope>NUCLEOTIDE SEQUENCE [LARGE SCALE GENOMIC DNA]</scope>
    <source>
        <strain evidence="26">OTTH 0595 / CCAP 157/2 / RCC745</strain>
    </source>
</reference>
<dbReference type="InterPro" id="IPR050534">
    <property type="entry name" value="Coronavir_polyprotein_1ab"/>
</dbReference>
<dbReference type="Pfam" id="PF08696">
    <property type="entry name" value="Dna2"/>
    <property type="match status" value="1"/>
</dbReference>
<dbReference type="RefSeq" id="XP_003081471.2">
    <property type="nucleotide sequence ID" value="XM_003081423.2"/>
</dbReference>
<feature type="compositionally biased region" description="Gly residues" evidence="21">
    <location>
        <begin position="67"/>
        <end position="80"/>
    </location>
</feature>
<dbReference type="Gene3D" id="3.90.320.10">
    <property type="match status" value="1"/>
</dbReference>
<dbReference type="InterPro" id="IPR041679">
    <property type="entry name" value="DNA2/NAM7-like_C"/>
</dbReference>
<dbReference type="InterPro" id="IPR047187">
    <property type="entry name" value="SF1_C_Upf1"/>
</dbReference>
<evidence type="ECO:0000256" key="19">
    <source>
        <dbReference type="ARBA" id="ARBA00023268"/>
    </source>
</evidence>
<evidence type="ECO:0000313" key="26">
    <source>
        <dbReference type="Proteomes" id="UP000009170"/>
    </source>
</evidence>
<comment type="caution">
    <text evidence="25">The sequence shown here is derived from an EMBL/GenBank/DDBJ whole genome shotgun (WGS) entry which is preliminary data.</text>
</comment>
<dbReference type="GeneID" id="9832356"/>
<keyword evidence="18" id="KW-0539">Nucleus</keyword>
<feature type="compositionally biased region" description="Basic and acidic residues" evidence="21">
    <location>
        <begin position="43"/>
        <end position="60"/>
    </location>
</feature>
<feature type="domain" description="DNA replication factor Dna2 N-terminal" evidence="22">
    <location>
        <begin position="377"/>
        <end position="610"/>
    </location>
</feature>
<keyword evidence="7" id="KW-0540">Nuclease</keyword>
<evidence type="ECO:0000256" key="14">
    <source>
        <dbReference type="ARBA" id="ARBA00023004"/>
    </source>
</evidence>
<evidence type="ECO:0000313" key="25">
    <source>
        <dbReference type="EMBL" id="CEF99270.1"/>
    </source>
</evidence>
<evidence type="ECO:0000256" key="12">
    <source>
        <dbReference type="ARBA" id="ARBA00022806"/>
    </source>
</evidence>
<comment type="cofactor">
    <cofactor evidence="1">
        <name>[4Fe-4S] cluster</name>
        <dbReference type="ChEBI" id="CHEBI:49883"/>
    </cofactor>
</comment>
<dbReference type="EMBL" id="CAID01000010">
    <property type="protein sequence ID" value="CEF99270.1"/>
    <property type="molecule type" value="Genomic_DNA"/>
</dbReference>
<proteinExistence type="inferred from homology"/>
<keyword evidence="9" id="KW-0547">Nucleotide-binding</keyword>
<dbReference type="GO" id="GO:0051539">
    <property type="term" value="F:4 iron, 4 sulfur cluster binding"/>
    <property type="evidence" value="ECO:0007669"/>
    <property type="project" value="UniProtKB-KW"/>
</dbReference>
<dbReference type="Proteomes" id="UP000009170">
    <property type="component" value="Unassembled WGS sequence"/>
</dbReference>
<dbReference type="Pfam" id="PF13087">
    <property type="entry name" value="AAA_12"/>
    <property type="match status" value="1"/>
</dbReference>
<dbReference type="GO" id="GO:0004518">
    <property type="term" value="F:nuclease activity"/>
    <property type="evidence" value="ECO:0007669"/>
    <property type="project" value="UniProtKB-KW"/>
</dbReference>
<dbReference type="PANTHER" id="PTHR43788">
    <property type="entry name" value="DNA2/NAM7 HELICASE FAMILY MEMBER"/>
    <property type="match status" value="1"/>
</dbReference>
<feature type="compositionally biased region" description="Basic and acidic residues" evidence="21">
    <location>
        <begin position="183"/>
        <end position="192"/>
    </location>
</feature>
<keyword evidence="13" id="KW-0067">ATP-binding</keyword>
<feature type="compositionally biased region" description="Low complexity" evidence="21">
    <location>
        <begin position="18"/>
        <end position="34"/>
    </location>
</feature>
<gene>
    <name evidence="25" type="ORF">OT_ostta10g00340</name>
</gene>
<evidence type="ECO:0000256" key="21">
    <source>
        <dbReference type="SAM" id="MobiDB-lite"/>
    </source>
</evidence>
<dbReference type="GO" id="GO:0046872">
    <property type="term" value="F:metal ion binding"/>
    <property type="evidence" value="ECO:0007669"/>
    <property type="project" value="UniProtKB-KW"/>
</dbReference>